<name>A0A8I0CN88_9CORY</name>
<evidence type="ECO:0008006" key="5">
    <source>
        <dbReference type="Google" id="ProtNLM"/>
    </source>
</evidence>
<gene>
    <name evidence="3" type="ORF">FHU32_001788</name>
</gene>
<evidence type="ECO:0000256" key="1">
    <source>
        <dbReference type="SAM" id="MobiDB-lite"/>
    </source>
</evidence>
<evidence type="ECO:0000313" key="3">
    <source>
        <dbReference type="EMBL" id="MBB3116549.1"/>
    </source>
</evidence>
<keyword evidence="2" id="KW-1133">Transmembrane helix</keyword>
<dbReference type="EMBL" id="JACHWT010000007">
    <property type="protein sequence ID" value="MBB3116549.1"/>
    <property type="molecule type" value="Genomic_DNA"/>
</dbReference>
<proteinExistence type="predicted"/>
<accession>A0A8I0CN88</accession>
<feature type="region of interest" description="Disordered" evidence="1">
    <location>
        <begin position="1"/>
        <end position="20"/>
    </location>
</feature>
<evidence type="ECO:0000313" key="4">
    <source>
        <dbReference type="Proteomes" id="UP000612712"/>
    </source>
</evidence>
<dbReference type="Proteomes" id="UP000612712">
    <property type="component" value="Unassembled WGS sequence"/>
</dbReference>
<evidence type="ECO:0000256" key="2">
    <source>
        <dbReference type="SAM" id="Phobius"/>
    </source>
</evidence>
<feature type="region of interest" description="Disordered" evidence="1">
    <location>
        <begin position="35"/>
        <end position="69"/>
    </location>
</feature>
<comment type="caution">
    <text evidence="3">The sequence shown here is derived from an EMBL/GenBank/DDBJ whole genome shotgun (WGS) entry which is preliminary data.</text>
</comment>
<dbReference type="AlphaFoldDB" id="A0A8I0CN88"/>
<reference evidence="3" key="1">
    <citation type="submission" date="2020-08" db="EMBL/GenBank/DDBJ databases">
        <title>Sequencing the genomes of 1000 actinobacteria strains.</title>
        <authorList>
            <person name="Klenk H.-P."/>
        </authorList>
    </citation>
    <scope>NUCLEOTIDE SEQUENCE</scope>
    <source>
        <strain evidence="3">DSM 20582</strain>
    </source>
</reference>
<feature type="compositionally biased region" description="Polar residues" evidence="1">
    <location>
        <begin position="1"/>
        <end position="11"/>
    </location>
</feature>
<sequence length="195" mass="19735">MTITTMQTRTASGRRAGVGSPLAVSAAAVRGGVLPRPVGVPSRPPVVHPGRDADGRPRSNTYGEGRGYVPGLVDKRRHRLVGRRQDLTFGLQTRSGRLRARALAVAQSPGALLVGLAGIVLAVGISPAVGDAPQADGPVATSSVTVAPGETLADIARDVAPGQPEGDVMARIASMNGLGSSAPGEGAVLSVPVYR</sequence>
<feature type="transmembrane region" description="Helical" evidence="2">
    <location>
        <begin position="102"/>
        <end position="125"/>
    </location>
</feature>
<dbReference type="RefSeq" id="WP_125187065.1">
    <property type="nucleotide sequence ID" value="NZ_AENJ01000419.1"/>
</dbReference>
<organism evidence="3 4">
    <name type="scientific">Corynebacterium bovis DSM 20582 = CIP 54.80</name>
    <dbReference type="NCBI Taxonomy" id="927655"/>
    <lineage>
        <taxon>Bacteria</taxon>
        <taxon>Bacillati</taxon>
        <taxon>Actinomycetota</taxon>
        <taxon>Actinomycetes</taxon>
        <taxon>Mycobacteriales</taxon>
        <taxon>Corynebacteriaceae</taxon>
        <taxon>Corynebacterium</taxon>
    </lineage>
</organism>
<keyword evidence="2" id="KW-0472">Membrane</keyword>
<protein>
    <recommendedName>
        <fullName evidence="5">LysM domain-containing protein</fullName>
    </recommendedName>
</protein>
<keyword evidence="2" id="KW-0812">Transmembrane</keyword>